<dbReference type="FunFam" id="2.60.40.1120:FF:000014">
    <property type="entry name" value="Carboxypeptidase M"/>
    <property type="match status" value="1"/>
</dbReference>
<dbReference type="SUPFAM" id="SSF49464">
    <property type="entry name" value="Carboxypeptidase regulatory domain-like"/>
    <property type="match status" value="1"/>
</dbReference>
<gene>
    <name evidence="7" type="ORF">H920_13847</name>
</gene>
<evidence type="ECO:0000313" key="8">
    <source>
        <dbReference type="Proteomes" id="UP000028990"/>
    </source>
</evidence>
<evidence type="ECO:0000259" key="6">
    <source>
        <dbReference type="PROSITE" id="PS52035"/>
    </source>
</evidence>
<dbReference type="PROSITE" id="PS00132">
    <property type="entry name" value="CARBOXYPEPT_ZN_1"/>
    <property type="match status" value="1"/>
</dbReference>
<dbReference type="GO" id="GO:0004181">
    <property type="term" value="F:metallocarboxypeptidase activity"/>
    <property type="evidence" value="ECO:0007669"/>
    <property type="project" value="InterPro"/>
</dbReference>
<keyword evidence="5" id="KW-0732">Signal</keyword>
<evidence type="ECO:0000256" key="1">
    <source>
        <dbReference type="ARBA" id="ARBA00005988"/>
    </source>
</evidence>
<dbReference type="EMBL" id="KN123498">
    <property type="protein sequence ID" value="KFO24757.1"/>
    <property type="molecule type" value="Genomic_DNA"/>
</dbReference>
<keyword evidence="7" id="KW-0645">Protease</keyword>
<dbReference type="GO" id="GO:0016485">
    <property type="term" value="P:protein processing"/>
    <property type="evidence" value="ECO:0007669"/>
    <property type="project" value="TreeGrafter"/>
</dbReference>
<dbReference type="MEROPS" id="M14.006"/>
<dbReference type="SMART" id="SM00631">
    <property type="entry name" value="Zn_pept"/>
    <property type="match status" value="1"/>
</dbReference>
<dbReference type="GO" id="GO:0006518">
    <property type="term" value="P:peptide metabolic process"/>
    <property type="evidence" value="ECO:0007669"/>
    <property type="project" value="TreeGrafter"/>
</dbReference>
<dbReference type="InterPro" id="IPR008969">
    <property type="entry name" value="CarboxyPept-like_regulatory"/>
</dbReference>
<dbReference type="Gene3D" id="2.60.40.1120">
    <property type="entry name" value="Carboxypeptidase-like, regulatory domain"/>
    <property type="match status" value="1"/>
</dbReference>
<feature type="chain" id="PRO_5001872886" evidence="5">
    <location>
        <begin position="18"/>
        <end position="434"/>
    </location>
</feature>
<feature type="active site" description="Proton donor/acceptor" evidence="3">
    <location>
        <position position="272"/>
    </location>
</feature>
<keyword evidence="8" id="KW-1185">Reference proteome</keyword>
<protein>
    <submittedName>
        <fullName evidence="7">Carboxypeptidase M</fullName>
    </submittedName>
</protein>
<dbReference type="CDD" id="cd11308">
    <property type="entry name" value="Peptidase_M14NE-CP-C_like"/>
    <property type="match status" value="1"/>
</dbReference>
<dbReference type="GO" id="GO:0008270">
    <property type="term" value="F:zinc ion binding"/>
    <property type="evidence" value="ECO:0007669"/>
    <property type="project" value="InterPro"/>
</dbReference>
<name>A0A091D1B5_FUKDA</name>
<dbReference type="InterPro" id="IPR050753">
    <property type="entry name" value="Peptidase_M14_domain"/>
</dbReference>
<evidence type="ECO:0000256" key="3">
    <source>
        <dbReference type="PROSITE-ProRule" id="PRU01379"/>
    </source>
</evidence>
<evidence type="ECO:0000313" key="7">
    <source>
        <dbReference type="EMBL" id="KFO24757.1"/>
    </source>
</evidence>
<sequence length="434" mass="49322">MDFACLWLTLLLPLVAALDFRYHHQEGMEEFLKSVAQNYSSITHLHSIGKSVKGRNLWVLVVGRFPKEHRVGIPEFKYVANMHGDETVGRELLLHLIDYLVTRHGKDLEITNLINSTRIHIMPSMNPDGFEAVRKPDCYYSNGRWDRQPGLPACLSSPPLAIPPHALTPASLLRRQLASMLPSPAATPSPTRSRGPATGTSHSRSLTPDDDVFQHLAHTYASRNPNMTKPDPCKNKMNFHNGVTNGYSWYPLQGGMQDYNYVWAQCFEITLELSCCKYPREERLPYFWNDNKASLIEYIKQVHLGIKGQVFDQNRNPLPNIIVEVQDRKHICPFKTNKFGEYYLLLLPGSYEINVTAPGHEPHLTKVVIPEKSQHFSALKKDFVLPFQGQLDSLPVPNPSCPMIPLYKMSPSHSAATKPSLFLFLLTLLHIFFK</sequence>
<dbReference type="PANTHER" id="PTHR11532">
    <property type="entry name" value="PROTEASE M14 CARBOXYPEPTIDASE"/>
    <property type="match status" value="1"/>
</dbReference>
<feature type="signal peptide" evidence="5">
    <location>
        <begin position="1"/>
        <end position="17"/>
    </location>
</feature>
<evidence type="ECO:0000256" key="4">
    <source>
        <dbReference type="SAM" id="MobiDB-lite"/>
    </source>
</evidence>
<dbReference type="AlphaFoldDB" id="A0A091D1B5"/>
<reference evidence="7 8" key="1">
    <citation type="submission" date="2013-11" db="EMBL/GenBank/DDBJ databases">
        <title>The Damaraland mole rat (Fukomys damarensis) genome and evolution of African mole rats.</title>
        <authorList>
            <person name="Gladyshev V.N."/>
            <person name="Fang X."/>
        </authorList>
    </citation>
    <scope>NUCLEOTIDE SEQUENCE [LARGE SCALE GENOMIC DNA]</scope>
    <source>
        <tissue evidence="7">Liver</tissue>
    </source>
</reference>
<dbReference type="SUPFAM" id="SSF53187">
    <property type="entry name" value="Zn-dependent exopeptidases"/>
    <property type="match status" value="1"/>
</dbReference>
<keyword evidence="2" id="KW-0325">Glycoprotein</keyword>
<dbReference type="PROSITE" id="PS52035">
    <property type="entry name" value="PEPTIDASE_M14"/>
    <property type="match status" value="1"/>
</dbReference>
<dbReference type="PANTHER" id="PTHR11532:SF84">
    <property type="entry name" value="CARBOXYPEPTIDASE M"/>
    <property type="match status" value="1"/>
</dbReference>
<feature type="region of interest" description="Disordered" evidence="4">
    <location>
        <begin position="182"/>
        <end position="208"/>
    </location>
</feature>
<dbReference type="Pfam" id="PF13620">
    <property type="entry name" value="CarboxypepD_reg"/>
    <property type="match status" value="1"/>
</dbReference>
<dbReference type="PRINTS" id="PR00765">
    <property type="entry name" value="CRBOXYPTASEA"/>
</dbReference>
<comment type="similarity">
    <text evidence="1 3">Belongs to the peptidase M14 family.</text>
</comment>
<keyword evidence="7" id="KW-0378">Hydrolase</keyword>
<dbReference type="STRING" id="885580.ENSFDAP00000019700"/>
<dbReference type="Pfam" id="PF00246">
    <property type="entry name" value="Peptidase_M14"/>
    <property type="match status" value="2"/>
</dbReference>
<evidence type="ECO:0000256" key="5">
    <source>
        <dbReference type="SAM" id="SignalP"/>
    </source>
</evidence>
<proteinExistence type="inferred from homology"/>
<dbReference type="Proteomes" id="UP000028990">
    <property type="component" value="Unassembled WGS sequence"/>
</dbReference>
<dbReference type="Gene3D" id="3.40.630.10">
    <property type="entry name" value="Zn peptidases"/>
    <property type="match status" value="2"/>
</dbReference>
<dbReference type="InterPro" id="IPR000834">
    <property type="entry name" value="Peptidase_M14"/>
</dbReference>
<evidence type="ECO:0000256" key="2">
    <source>
        <dbReference type="ARBA" id="ARBA00023180"/>
    </source>
</evidence>
<accession>A0A091D1B5</accession>
<organism evidence="7 8">
    <name type="scientific">Fukomys damarensis</name>
    <name type="common">Damaraland mole rat</name>
    <name type="synonym">Cryptomys damarensis</name>
    <dbReference type="NCBI Taxonomy" id="885580"/>
    <lineage>
        <taxon>Eukaryota</taxon>
        <taxon>Metazoa</taxon>
        <taxon>Chordata</taxon>
        <taxon>Craniata</taxon>
        <taxon>Vertebrata</taxon>
        <taxon>Euteleostomi</taxon>
        <taxon>Mammalia</taxon>
        <taxon>Eutheria</taxon>
        <taxon>Euarchontoglires</taxon>
        <taxon>Glires</taxon>
        <taxon>Rodentia</taxon>
        <taxon>Hystricomorpha</taxon>
        <taxon>Bathyergidae</taxon>
        <taxon>Fukomys</taxon>
    </lineage>
</organism>
<dbReference type="GO" id="GO:0005615">
    <property type="term" value="C:extracellular space"/>
    <property type="evidence" value="ECO:0007669"/>
    <property type="project" value="TreeGrafter"/>
</dbReference>
<feature type="domain" description="Peptidase M14" evidence="6">
    <location>
        <begin position="21"/>
        <end position="302"/>
    </location>
</feature>
<dbReference type="InterPro" id="IPR057246">
    <property type="entry name" value="CARBOXYPEPT_ZN_1"/>
</dbReference>
<keyword evidence="7" id="KW-0121">Carboxypeptidase</keyword>
<feature type="compositionally biased region" description="Low complexity" evidence="4">
    <location>
        <begin position="182"/>
        <end position="194"/>
    </location>
</feature>